<name>A0A0J1GWG7_9GAMM</name>
<evidence type="ECO:0000313" key="2">
    <source>
        <dbReference type="EMBL" id="KLV03744.1"/>
    </source>
</evidence>
<accession>A0A0J1GWG7</accession>
<protein>
    <submittedName>
        <fullName evidence="2">Glutamyl-tRNA amidotransferase</fullName>
    </submittedName>
</protein>
<dbReference type="PATRIC" id="fig|1195763.3.peg.3896"/>
<dbReference type="AlphaFoldDB" id="A0A0J1GWG7"/>
<evidence type="ECO:0000313" key="3">
    <source>
        <dbReference type="Proteomes" id="UP000036097"/>
    </source>
</evidence>
<evidence type="ECO:0000259" key="1">
    <source>
        <dbReference type="Pfam" id="PF08887"/>
    </source>
</evidence>
<dbReference type="EMBL" id="LDOT01000027">
    <property type="protein sequence ID" value="KLV03744.1"/>
    <property type="molecule type" value="Genomic_DNA"/>
</dbReference>
<gene>
    <name evidence="2" type="ORF">ABT56_18245</name>
</gene>
<organism evidence="2 3">
    <name type="scientific">Photobacterium aquae</name>
    <dbReference type="NCBI Taxonomy" id="1195763"/>
    <lineage>
        <taxon>Bacteria</taxon>
        <taxon>Pseudomonadati</taxon>
        <taxon>Pseudomonadota</taxon>
        <taxon>Gammaproteobacteria</taxon>
        <taxon>Vibrionales</taxon>
        <taxon>Vibrionaceae</taxon>
        <taxon>Photobacterium</taxon>
    </lineage>
</organism>
<dbReference type="InterPro" id="IPR014983">
    <property type="entry name" value="GAD-rel"/>
</dbReference>
<dbReference type="RefSeq" id="WP_047880331.1">
    <property type="nucleotide sequence ID" value="NZ_LDOT01000027.1"/>
</dbReference>
<feature type="domain" description="GAD-related" evidence="1">
    <location>
        <begin position="11"/>
        <end position="58"/>
    </location>
</feature>
<dbReference type="Pfam" id="PF08887">
    <property type="entry name" value="GAD-like"/>
    <property type="match status" value="1"/>
</dbReference>
<reference evidence="2 3" key="1">
    <citation type="submission" date="2015-05" db="EMBL/GenBank/DDBJ databases">
        <title>Photobacterium galathea sp. nov.</title>
        <authorList>
            <person name="Machado H."/>
            <person name="Gram L."/>
        </authorList>
    </citation>
    <scope>NUCLEOTIDE SEQUENCE [LARGE SCALE GENOMIC DNA]</scope>
    <source>
        <strain evidence="2 3">CGMCC 1.12159</strain>
    </source>
</reference>
<sequence>MPYKFELDEDFEYFLQKFGYPFATVDCRPEIVEKFRGKLPDRLLEYWQEYGFCGFQQG</sequence>
<dbReference type="GO" id="GO:0016740">
    <property type="term" value="F:transferase activity"/>
    <property type="evidence" value="ECO:0007669"/>
    <property type="project" value="UniProtKB-KW"/>
</dbReference>
<keyword evidence="3" id="KW-1185">Reference proteome</keyword>
<comment type="caution">
    <text evidence="2">The sequence shown here is derived from an EMBL/GenBank/DDBJ whole genome shotgun (WGS) entry which is preliminary data.</text>
</comment>
<feature type="non-terminal residue" evidence="2">
    <location>
        <position position="58"/>
    </location>
</feature>
<keyword evidence="2" id="KW-0808">Transferase</keyword>
<dbReference type="Proteomes" id="UP000036097">
    <property type="component" value="Unassembled WGS sequence"/>
</dbReference>
<proteinExistence type="predicted"/>